<dbReference type="Pfam" id="PF19268">
    <property type="entry name" value="CIS_TMP"/>
    <property type="match status" value="1"/>
</dbReference>
<sequence length="554" mass="65952">MIQQKHIINKVFFEVNTSDTKTAYDLKDNLDMFLKQNLLPTIQAYFDSLTSVKDQIFRFDKLELSIDSTDVKDQVQLQLDIIKSLQKQVSLKKEPKTFEEKDATFLITDKEKSDVETFLYFLKSGQNPWWDSTKDIEDTKFLETVISNKNFRVKLEESLHRTEVRKRLIYQFSDEILIKIFTKDQPVLRFPKILKRKAVRENYWEILLKYITDRNNKSLQEGLVLVFTKLKKNLLVEKIVDEVVSEKETRIAELQKINRLQKTAKQQELLQLKDSLIKSLMKLVSKQLKLTQKITISEQIVYNDLTKELKTQFDPEILEELIKVSVDRFYKILQKEFHKFQEKVLPFASELISEKLDHFRYNDIEISDRLIEKFKYHKLKEDQKLETEFHIYIQNSGLLLLHPYLGRLFSELKLLNDQGKIKPEKVELAIHLLHFLATKREKESESNLVFEKFLCGHPLDKPIRKNVRLPQKYKEEAESLLLAVLKNWEALKNTSPDGLRENFIKRAGKLMFDDPSKYRVIVERKTQDILLEKLPWNLTIIKLPWIDRLLFVEW</sequence>
<dbReference type="Proteomes" id="UP001597319">
    <property type="component" value="Unassembled WGS sequence"/>
</dbReference>
<protein>
    <submittedName>
        <fullName evidence="1">Contractile injection system tape measure protein</fullName>
    </submittedName>
</protein>
<gene>
    <name evidence="1" type="ORF">ACFSR1_23490</name>
</gene>
<proteinExistence type="predicted"/>
<reference evidence="2" key="1">
    <citation type="journal article" date="2019" name="Int. J. Syst. Evol. Microbiol.">
        <title>The Global Catalogue of Microorganisms (GCM) 10K type strain sequencing project: providing services to taxonomists for standard genome sequencing and annotation.</title>
        <authorList>
            <consortium name="The Broad Institute Genomics Platform"/>
            <consortium name="The Broad Institute Genome Sequencing Center for Infectious Disease"/>
            <person name="Wu L."/>
            <person name="Ma J."/>
        </authorList>
    </citation>
    <scope>NUCLEOTIDE SEQUENCE [LARGE SCALE GENOMIC DNA]</scope>
    <source>
        <strain evidence="2">KCTC 52274</strain>
    </source>
</reference>
<evidence type="ECO:0000313" key="2">
    <source>
        <dbReference type="Proteomes" id="UP001597319"/>
    </source>
</evidence>
<organism evidence="1 2">
    <name type="scientific">Aquimarina rubra</name>
    <dbReference type="NCBI Taxonomy" id="1920033"/>
    <lineage>
        <taxon>Bacteria</taxon>
        <taxon>Pseudomonadati</taxon>
        <taxon>Bacteroidota</taxon>
        <taxon>Flavobacteriia</taxon>
        <taxon>Flavobacteriales</taxon>
        <taxon>Flavobacteriaceae</taxon>
        <taxon>Aquimarina</taxon>
    </lineage>
</organism>
<dbReference type="RefSeq" id="WP_378295479.1">
    <property type="nucleotide sequence ID" value="NZ_JBHULE010000037.1"/>
</dbReference>
<evidence type="ECO:0000313" key="1">
    <source>
        <dbReference type="EMBL" id="MFD2565659.1"/>
    </source>
</evidence>
<keyword evidence="2" id="KW-1185">Reference proteome</keyword>
<dbReference type="EMBL" id="JBHULE010000037">
    <property type="protein sequence ID" value="MFD2565659.1"/>
    <property type="molecule type" value="Genomic_DNA"/>
</dbReference>
<dbReference type="InterPro" id="IPR045538">
    <property type="entry name" value="CIS_TMP"/>
</dbReference>
<accession>A0ABW5LMA6</accession>
<name>A0ABW5LMA6_9FLAO</name>
<comment type="caution">
    <text evidence="1">The sequence shown here is derived from an EMBL/GenBank/DDBJ whole genome shotgun (WGS) entry which is preliminary data.</text>
</comment>